<name>A0A819TLG9_9BILA</name>
<evidence type="ECO:0000313" key="1">
    <source>
        <dbReference type="EMBL" id="CAF3853235.1"/>
    </source>
</evidence>
<dbReference type="Proteomes" id="UP000663866">
    <property type="component" value="Unassembled WGS sequence"/>
</dbReference>
<comment type="caution">
    <text evidence="2">The sequence shown here is derived from an EMBL/GenBank/DDBJ whole genome shotgun (WGS) entry which is preliminary data.</text>
</comment>
<evidence type="ECO:0000313" key="3">
    <source>
        <dbReference type="Proteomes" id="UP000663842"/>
    </source>
</evidence>
<evidence type="ECO:0000313" key="2">
    <source>
        <dbReference type="EMBL" id="CAF4076752.1"/>
    </source>
</evidence>
<proteinExistence type="predicted"/>
<gene>
    <name evidence="1" type="ORF">OVN521_LOCUS6961</name>
    <name evidence="2" type="ORF">UXM345_LOCUS20796</name>
</gene>
<dbReference type="Proteomes" id="UP000663842">
    <property type="component" value="Unassembled WGS sequence"/>
</dbReference>
<sequence length="295" mass="33885">MIIVIREQCLKLIWAVIIRCLGSSGKYLTDDEQMKPPTFIFGWLQHPSEGELSDPANRTSYQSCLQNSMSIISFVIDFQVEHLKHNINTTNNPFASKLLIKVYIDFLLQNAIDIKTSIYLRCLKSLAKITPGLSILLESSRDRFRAFITQNIKDRKSSDITMAILDFFDCINDFWKNNSTPISNTNIRIELMDTGDKRAVAASFRLLTKHLLNYKTLVKLFFQSNIEKDVLNEQSLSFSSFSAVIYFTKTLLCLNVNVDQQQYDLARHSNVATNLLDFVDYCNDIHPTTKDISRI</sequence>
<organism evidence="2 3">
    <name type="scientific">Rotaria magnacalcarata</name>
    <dbReference type="NCBI Taxonomy" id="392030"/>
    <lineage>
        <taxon>Eukaryota</taxon>
        <taxon>Metazoa</taxon>
        <taxon>Spiralia</taxon>
        <taxon>Gnathifera</taxon>
        <taxon>Rotifera</taxon>
        <taxon>Eurotatoria</taxon>
        <taxon>Bdelloidea</taxon>
        <taxon>Philodinida</taxon>
        <taxon>Philodinidae</taxon>
        <taxon>Rotaria</taxon>
    </lineage>
</organism>
<dbReference type="AlphaFoldDB" id="A0A819TLG9"/>
<keyword evidence="4" id="KW-1185">Reference proteome</keyword>
<dbReference type="EMBL" id="CAJOBF010003153">
    <property type="protein sequence ID" value="CAF4076752.1"/>
    <property type="molecule type" value="Genomic_DNA"/>
</dbReference>
<dbReference type="EMBL" id="CAJOBG010000748">
    <property type="protein sequence ID" value="CAF3853235.1"/>
    <property type="molecule type" value="Genomic_DNA"/>
</dbReference>
<accession>A0A819TLG9</accession>
<evidence type="ECO:0000313" key="4">
    <source>
        <dbReference type="Proteomes" id="UP000663866"/>
    </source>
</evidence>
<reference evidence="2" key="1">
    <citation type="submission" date="2021-02" db="EMBL/GenBank/DDBJ databases">
        <authorList>
            <person name="Nowell W R."/>
        </authorList>
    </citation>
    <scope>NUCLEOTIDE SEQUENCE</scope>
</reference>
<protein>
    <submittedName>
        <fullName evidence="2">Uncharacterized protein</fullName>
    </submittedName>
</protein>